<evidence type="ECO:0000256" key="4">
    <source>
        <dbReference type="ARBA" id="ARBA00022833"/>
    </source>
</evidence>
<dbReference type="PANTHER" id="PTHR30096:SF0">
    <property type="entry name" value="4,5-DOPA DIOXYGENASE EXTRADIOL-LIKE PROTEIN"/>
    <property type="match status" value="1"/>
</dbReference>
<gene>
    <name evidence="7" type="ORF">GGQ61_003115</name>
</gene>
<dbReference type="GO" id="GO:0016702">
    <property type="term" value="F:oxidoreductase activity, acting on single donors with incorporation of molecular oxygen, incorporation of two atoms of oxygen"/>
    <property type="evidence" value="ECO:0007669"/>
    <property type="project" value="UniProtKB-ARBA"/>
</dbReference>
<evidence type="ECO:0000256" key="1">
    <source>
        <dbReference type="ARBA" id="ARBA00001947"/>
    </source>
</evidence>
<organism evidence="7 8">
    <name type="scientific">Phenylobacterium haematophilum</name>
    <dbReference type="NCBI Taxonomy" id="98513"/>
    <lineage>
        <taxon>Bacteria</taxon>
        <taxon>Pseudomonadati</taxon>
        <taxon>Pseudomonadota</taxon>
        <taxon>Alphaproteobacteria</taxon>
        <taxon>Caulobacterales</taxon>
        <taxon>Caulobacteraceae</taxon>
        <taxon>Phenylobacterium</taxon>
    </lineage>
</organism>
<dbReference type="EC" id="1.13.11.-" evidence="7"/>
<proteinExistence type="inferred from homology"/>
<keyword evidence="5 7" id="KW-0560">Oxidoreductase</keyword>
<evidence type="ECO:0000313" key="7">
    <source>
        <dbReference type="EMBL" id="MBB3892382.1"/>
    </source>
</evidence>
<evidence type="ECO:0000259" key="6">
    <source>
        <dbReference type="Pfam" id="PF02900"/>
    </source>
</evidence>
<dbReference type="Pfam" id="PF02900">
    <property type="entry name" value="LigB"/>
    <property type="match status" value="1"/>
</dbReference>
<dbReference type="GO" id="GO:0008270">
    <property type="term" value="F:zinc ion binding"/>
    <property type="evidence" value="ECO:0007669"/>
    <property type="project" value="InterPro"/>
</dbReference>
<keyword evidence="3" id="KW-0479">Metal-binding</keyword>
<dbReference type="GO" id="GO:0008198">
    <property type="term" value="F:ferrous iron binding"/>
    <property type="evidence" value="ECO:0007669"/>
    <property type="project" value="InterPro"/>
</dbReference>
<evidence type="ECO:0000313" key="8">
    <source>
        <dbReference type="Proteomes" id="UP000530564"/>
    </source>
</evidence>
<comment type="similarity">
    <text evidence="2">Belongs to the DODA-type extradiol aromatic ring-opening dioxygenase family.</text>
</comment>
<dbReference type="AlphaFoldDB" id="A0A840A4T1"/>
<keyword evidence="4" id="KW-0862">Zinc</keyword>
<dbReference type="PIRSF" id="PIRSF006157">
    <property type="entry name" value="Doxgns_DODA"/>
    <property type="match status" value="1"/>
</dbReference>
<dbReference type="RefSeq" id="WP_221221067.1">
    <property type="nucleotide sequence ID" value="NZ_JACIDK010000004.1"/>
</dbReference>
<dbReference type="NCBIfam" id="NF007914">
    <property type="entry name" value="PRK10628.1"/>
    <property type="match status" value="1"/>
</dbReference>
<dbReference type="SUPFAM" id="SSF53213">
    <property type="entry name" value="LigB-like"/>
    <property type="match status" value="1"/>
</dbReference>
<dbReference type="InterPro" id="IPR004183">
    <property type="entry name" value="Xdiol_dOase_suB"/>
</dbReference>
<sequence length="263" mass="29489">MSERVPHMPAIFVGHGSPMNALGGDYARTWRQLGDSLPRPKAILCVSAHWYVEETAITAMSQPRTIHDFYGFPKPLYDIQYPAPGDAWLVERVSDLLAPIPVRHDHDWGLDHGTWSVLMHMFPQADIPVLQLAIDLRQSAQFHYDLGRKLAELRDEGVLIVGSGDWVHNLRLAIRAQSAEPLDWADRFNETVKELIAVRDHGPLIDWMSLGQDARLSIPTDEHYLPLLYVLGAQGQDDEVRFFNDAIDLGAISMTGVVLGRAA</sequence>
<dbReference type="Gene3D" id="3.40.830.10">
    <property type="entry name" value="LigB-like"/>
    <property type="match status" value="1"/>
</dbReference>
<keyword evidence="7" id="KW-0223">Dioxygenase</keyword>
<dbReference type="PANTHER" id="PTHR30096">
    <property type="entry name" value="4,5-DOPA DIOXYGENASE EXTRADIOL-LIKE PROTEIN"/>
    <property type="match status" value="1"/>
</dbReference>
<evidence type="ECO:0000256" key="2">
    <source>
        <dbReference type="ARBA" id="ARBA00007581"/>
    </source>
</evidence>
<dbReference type="Proteomes" id="UP000530564">
    <property type="component" value="Unassembled WGS sequence"/>
</dbReference>
<dbReference type="CDD" id="cd07363">
    <property type="entry name" value="45_DOPA_Dioxygenase"/>
    <property type="match status" value="1"/>
</dbReference>
<accession>A0A840A4T1</accession>
<reference evidence="7 8" key="1">
    <citation type="submission" date="2020-08" db="EMBL/GenBank/DDBJ databases">
        <title>Genomic Encyclopedia of Type Strains, Phase IV (KMG-IV): sequencing the most valuable type-strain genomes for metagenomic binning, comparative biology and taxonomic classification.</title>
        <authorList>
            <person name="Goeker M."/>
        </authorList>
    </citation>
    <scope>NUCLEOTIDE SEQUENCE [LARGE SCALE GENOMIC DNA]</scope>
    <source>
        <strain evidence="7 8">DSM 21793</strain>
    </source>
</reference>
<protein>
    <submittedName>
        <fullName evidence="7">4,5-DOPA dioxygenase extradiol</fullName>
        <ecNumber evidence="7">1.13.11.-</ecNumber>
    </submittedName>
</protein>
<keyword evidence="8" id="KW-1185">Reference proteome</keyword>
<dbReference type="InterPro" id="IPR014436">
    <property type="entry name" value="Extradiol_dOase_DODA"/>
</dbReference>
<comment type="cofactor">
    <cofactor evidence="1">
        <name>Zn(2+)</name>
        <dbReference type="ChEBI" id="CHEBI:29105"/>
    </cofactor>
</comment>
<feature type="domain" description="Extradiol ring-cleavage dioxygenase class III enzyme subunit B" evidence="6">
    <location>
        <begin position="6"/>
        <end position="242"/>
    </location>
</feature>
<dbReference type="EMBL" id="JACIDK010000004">
    <property type="protein sequence ID" value="MBB3892382.1"/>
    <property type="molecule type" value="Genomic_DNA"/>
</dbReference>
<evidence type="ECO:0000256" key="5">
    <source>
        <dbReference type="ARBA" id="ARBA00023002"/>
    </source>
</evidence>
<comment type="caution">
    <text evidence="7">The sequence shown here is derived from an EMBL/GenBank/DDBJ whole genome shotgun (WGS) entry which is preliminary data.</text>
</comment>
<name>A0A840A4T1_9CAUL</name>
<evidence type="ECO:0000256" key="3">
    <source>
        <dbReference type="ARBA" id="ARBA00022723"/>
    </source>
</evidence>